<dbReference type="EMBL" id="NDYR01000009">
    <property type="protein sequence ID" value="OUT17899.1"/>
    <property type="molecule type" value="Genomic_DNA"/>
</dbReference>
<dbReference type="InterPro" id="IPR055762">
    <property type="entry name" value="DUF7338"/>
</dbReference>
<dbReference type="Proteomes" id="UP000196534">
    <property type="component" value="Unassembled WGS sequence"/>
</dbReference>
<sequence>MRLNQKQKLQILKNVAIELPVEILHFIVVPIALLACDEKSENLPKWAAWFDENDYGINGDDGWKNEHFPNGKNKTYWARLCWLYRNRIGTFSAKYLGVRVEDIDASSVKSVGDTLATENKGAKSTQCLVTCRLKDGRERFGYYREIRYGKSKWYCRIYLGWKLMDICGMNEENKSTYLEADDKKVLKSVWCVNPFKRVKQ</sequence>
<protein>
    <submittedName>
        <fullName evidence="1">Uncharacterized protein</fullName>
    </submittedName>
</protein>
<accession>A0A1Y5NBJ0</accession>
<evidence type="ECO:0000313" key="2">
    <source>
        <dbReference type="Proteomes" id="UP000196534"/>
    </source>
</evidence>
<proteinExistence type="predicted"/>
<gene>
    <name evidence="1" type="ORF">B9N61_06030</name>
</gene>
<evidence type="ECO:0000313" key="1">
    <source>
        <dbReference type="EMBL" id="OUT17899.1"/>
    </source>
</evidence>
<organism evidence="1 2">
    <name type="scientific">Campylobacter concisus</name>
    <dbReference type="NCBI Taxonomy" id="199"/>
    <lineage>
        <taxon>Bacteria</taxon>
        <taxon>Pseudomonadati</taxon>
        <taxon>Campylobacterota</taxon>
        <taxon>Epsilonproteobacteria</taxon>
        <taxon>Campylobacterales</taxon>
        <taxon>Campylobacteraceae</taxon>
        <taxon>Campylobacter</taxon>
    </lineage>
</organism>
<dbReference type="Pfam" id="PF24027">
    <property type="entry name" value="DUF7338"/>
    <property type="match status" value="1"/>
</dbReference>
<name>A0A1Y5NBJ0_9BACT</name>
<comment type="caution">
    <text evidence="1">The sequence shown here is derived from an EMBL/GenBank/DDBJ whole genome shotgun (WGS) entry which is preliminary data.</text>
</comment>
<reference evidence="1 2" key="1">
    <citation type="submission" date="2017-04" db="EMBL/GenBank/DDBJ databases">
        <title>Complete genome of Campylobacter concisus ATCC 33237T and draft genomes for an additional eight well characterized C. concisus strains.</title>
        <authorList>
            <person name="Cornelius A.J."/>
            <person name="Miller W.G."/>
            <person name="Lastovica A.J."/>
            <person name="On S.L."/>
            <person name="French N.P."/>
            <person name="Vandenberg O."/>
            <person name="Biggs P.J."/>
        </authorList>
    </citation>
    <scope>NUCLEOTIDE SEQUENCE [LARGE SCALE GENOMIC DNA]</scope>
    <source>
        <strain evidence="1 2">Lasto205.94</strain>
    </source>
</reference>
<dbReference type="AlphaFoldDB" id="A0A1Y5NBJ0"/>
<dbReference type="RefSeq" id="WP_087586354.1">
    <property type="nucleotide sequence ID" value="NZ_CABMKP010000009.1"/>
</dbReference>